<evidence type="ECO:0000313" key="2">
    <source>
        <dbReference type="Proteomes" id="UP000310334"/>
    </source>
</evidence>
<gene>
    <name evidence="1" type="ORF">E6W99_15895</name>
</gene>
<dbReference type="AlphaFoldDB" id="A0A4S4BU76"/>
<accession>A0A4S4BU76</accession>
<evidence type="ECO:0000313" key="1">
    <source>
        <dbReference type="EMBL" id="THF78644.1"/>
    </source>
</evidence>
<comment type="caution">
    <text evidence="1">The sequence shown here is derived from an EMBL/GenBank/DDBJ whole genome shotgun (WGS) entry which is preliminary data.</text>
</comment>
<protein>
    <submittedName>
        <fullName evidence="1">GTP-binding protein</fullName>
    </submittedName>
</protein>
<dbReference type="InterPro" id="IPR011990">
    <property type="entry name" value="TPR-like_helical_dom_sf"/>
</dbReference>
<keyword evidence="2" id="KW-1185">Reference proteome</keyword>
<dbReference type="SUPFAM" id="SSF48452">
    <property type="entry name" value="TPR-like"/>
    <property type="match status" value="1"/>
</dbReference>
<proteinExistence type="predicted"/>
<dbReference type="EMBL" id="SSNT01000011">
    <property type="protein sequence ID" value="THF78644.1"/>
    <property type="molecule type" value="Genomic_DNA"/>
</dbReference>
<dbReference type="Gene3D" id="1.25.40.10">
    <property type="entry name" value="Tetratricopeptide repeat domain"/>
    <property type="match status" value="1"/>
</dbReference>
<sequence length="919" mass="106744">MTTEKQLIHKTYYETYLTGSEQTAPAQVLGQAYFEEQNSDESFDLSYIRFAQGEIYFHYQDYEAAIFKWENIKNELEPWANKNIGDAYYKLGLLSAAEDKYNSIETEDQTLNIEVALKLFFLYQERNKLENAYETIKRALHINSDYPQVTKIARKFYEENNDYKHAVILAVKESIRTEREEWFSILITYVKGGYTKQFEPDFFAEALLTFYEVSQHAFAQLTTALWNSYRDENSYLTWLRTINDMLLTVDHEASDEWDQTVQLYEETFLELTNGSYYLSEIHDVIPYLLANWMKLSTRSNGLFPSATVLAWNEIFPGTVIPDAVYKAESIIFESENEESGLENALHLYHTINRWAEGHSVEVDYKVKWWVEELINPQIKNHFLLTGKAGSGKTTFVNSLLGDKLFKGSTTSFVVLHDDDDLIMNQIKNDEQIPINYQSELNNLMINETNGLFQVKRPCILMHEHQCAIIDTPPINGSNEARNEIFDSLLLVDGMLYVLDGSSPLTEGEYDVLCQIKNFAPNVKVNFILNKVDLVSSDAQTEALINEIKGKLKNIYPEAEILPYSSLHPFNQQLSQLNGFLYTHYPYSMKEKQEKRTKKVLTLIRKMLANLLQKRVEMEKGLIDSIQWNEDILGRLTGFTNKLTDLQQEKIATITAAYKALLKESKTELKVTLPTLIKESSELIKEESDFKQIHIQLNENMNNRVQDYYEQTLIPALCEKLEDWISSSHEELLESQSYLMEMSGTFNEIYQSEKLSLQCEFTILNDWRRDINRMTGRLQYEKENIMLRRNKPTQVILKGAGKLFGGMNQNKSMLANQYKKYVENESYDEVTESISTKLFLPFELFEKGLKQDISTFFNGPINEVTHTITETEEAIQNGKEGLSDMKANPEIFYDPLKLFEVNLLQQEFMLQAKKDYSRSL</sequence>
<dbReference type="SUPFAM" id="SSF52540">
    <property type="entry name" value="P-loop containing nucleoside triphosphate hydrolases"/>
    <property type="match status" value="1"/>
</dbReference>
<dbReference type="OrthoDB" id="2953146at2"/>
<dbReference type="InterPro" id="IPR027417">
    <property type="entry name" value="P-loop_NTPase"/>
</dbReference>
<dbReference type="Gene3D" id="3.40.50.300">
    <property type="entry name" value="P-loop containing nucleotide triphosphate hydrolases"/>
    <property type="match status" value="1"/>
</dbReference>
<dbReference type="PANTHER" id="PTHR43681">
    <property type="entry name" value="TRANSMEMBRANE GTPASE FZO"/>
    <property type="match status" value="1"/>
</dbReference>
<dbReference type="InterPro" id="IPR051943">
    <property type="entry name" value="TRAFAC_Dynamin-like_GTPase"/>
</dbReference>
<organism evidence="1 2">
    <name type="scientific">Metabacillus sediminilitoris</name>
    <dbReference type="NCBI Taxonomy" id="2567941"/>
    <lineage>
        <taxon>Bacteria</taxon>
        <taxon>Bacillati</taxon>
        <taxon>Bacillota</taxon>
        <taxon>Bacilli</taxon>
        <taxon>Bacillales</taxon>
        <taxon>Bacillaceae</taxon>
        <taxon>Metabacillus</taxon>
    </lineage>
</organism>
<name>A0A4S4BU76_9BACI</name>
<dbReference type="PANTHER" id="PTHR43681:SF1">
    <property type="entry name" value="SARCALUMENIN"/>
    <property type="match status" value="1"/>
</dbReference>
<dbReference type="RefSeq" id="WP_136355573.1">
    <property type="nucleotide sequence ID" value="NZ_CP046266.1"/>
</dbReference>
<dbReference type="Proteomes" id="UP000310334">
    <property type="component" value="Unassembled WGS sequence"/>
</dbReference>
<reference evidence="1 2" key="1">
    <citation type="submission" date="2019-04" db="EMBL/GenBank/DDBJ databases">
        <title>Bacillus sediminilitoris sp. nov., isolated from a tidal flat sediment on the East China Sea.</title>
        <authorList>
            <person name="Wei Y."/>
            <person name="Mao H."/>
            <person name="Fang J."/>
        </authorList>
    </citation>
    <scope>NUCLEOTIDE SEQUENCE [LARGE SCALE GENOMIC DNA]</scope>
    <source>
        <strain evidence="1 2">DSL-17</strain>
    </source>
</reference>